<dbReference type="EMBL" id="JABWDY010023922">
    <property type="protein sequence ID" value="KAF5190605.1"/>
    <property type="molecule type" value="Genomic_DNA"/>
</dbReference>
<keyword evidence="9 10" id="KW-0472">Membrane</keyword>
<comment type="similarity">
    <text evidence="2 10">Belongs to the ARV1 family.</text>
</comment>
<evidence type="ECO:0000256" key="2">
    <source>
        <dbReference type="ARBA" id="ARBA00009187"/>
    </source>
</evidence>
<comment type="function">
    <text evidence="10">Regulates also the sphingolipid metabolism.</text>
</comment>
<feature type="transmembrane region" description="Helical" evidence="10">
    <location>
        <begin position="77"/>
        <end position="100"/>
    </location>
</feature>
<dbReference type="GO" id="GO:0005794">
    <property type="term" value="C:Golgi apparatus"/>
    <property type="evidence" value="ECO:0007669"/>
    <property type="project" value="TreeGrafter"/>
</dbReference>
<evidence type="ECO:0000256" key="9">
    <source>
        <dbReference type="ARBA" id="ARBA00023136"/>
    </source>
</evidence>
<evidence type="ECO:0000256" key="1">
    <source>
        <dbReference type="ARBA" id="ARBA00004477"/>
    </source>
</evidence>
<comment type="caution">
    <text evidence="11">The sequence shown here is derived from an EMBL/GenBank/DDBJ whole genome shotgun (WGS) entry which is preliminary data.</text>
</comment>
<organism evidence="11 12">
    <name type="scientific">Thalictrum thalictroides</name>
    <name type="common">Rue-anemone</name>
    <name type="synonym">Anemone thalictroides</name>
    <dbReference type="NCBI Taxonomy" id="46969"/>
    <lineage>
        <taxon>Eukaryota</taxon>
        <taxon>Viridiplantae</taxon>
        <taxon>Streptophyta</taxon>
        <taxon>Embryophyta</taxon>
        <taxon>Tracheophyta</taxon>
        <taxon>Spermatophyta</taxon>
        <taxon>Magnoliopsida</taxon>
        <taxon>Ranunculales</taxon>
        <taxon>Ranunculaceae</taxon>
        <taxon>Thalictroideae</taxon>
        <taxon>Thalictrum</taxon>
    </lineage>
</organism>
<sequence>MVDVQILLIDLILQKQKAYSHLLFNTRDNVDFEGIQWKLGVLYLLLDSCKILLIKECKEDWGFSRSFEPPISVLGKVLLGVILSNFAFICTLFISTRILLTSLAEITRLFH</sequence>
<dbReference type="PANTHER" id="PTHR14467">
    <property type="entry name" value="ARV1"/>
    <property type="match status" value="1"/>
</dbReference>
<keyword evidence="5 10" id="KW-0256">Endoplasmic reticulum</keyword>
<evidence type="ECO:0000256" key="3">
    <source>
        <dbReference type="ARBA" id="ARBA00022448"/>
    </source>
</evidence>
<comment type="function">
    <text evidence="10">Mediator of sterol homeostasis involved in sterol uptake, trafficking and distribution into membranes.</text>
</comment>
<evidence type="ECO:0000256" key="7">
    <source>
        <dbReference type="ARBA" id="ARBA00023055"/>
    </source>
</evidence>
<dbReference type="GO" id="GO:0005789">
    <property type="term" value="C:endoplasmic reticulum membrane"/>
    <property type="evidence" value="ECO:0007669"/>
    <property type="project" value="UniProtKB-SubCell"/>
</dbReference>
<keyword evidence="7 10" id="KW-0445">Lipid transport</keyword>
<keyword evidence="8 10" id="KW-0443">Lipid metabolism</keyword>
<evidence type="ECO:0000256" key="6">
    <source>
        <dbReference type="ARBA" id="ARBA00022989"/>
    </source>
</evidence>
<dbReference type="GO" id="GO:0032541">
    <property type="term" value="C:cortical endoplasmic reticulum"/>
    <property type="evidence" value="ECO:0007669"/>
    <property type="project" value="TreeGrafter"/>
</dbReference>
<evidence type="ECO:0000256" key="4">
    <source>
        <dbReference type="ARBA" id="ARBA00022692"/>
    </source>
</evidence>
<dbReference type="Proteomes" id="UP000554482">
    <property type="component" value="Unassembled WGS sequence"/>
</dbReference>
<protein>
    <recommendedName>
        <fullName evidence="10">Protein ARV</fullName>
    </recommendedName>
</protein>
<dbReference type="GO" id="GO:0016125">
    <property type="term" value="P:sterol metabolic process"/>
    <property type="evidence" value="ECO:0007669"/>
    <property type="project" value="UniProtKB-UniRule"/>
</dbReference>
<evidence type="ECO:0000313" key="11">
    <source>
        <dbReference type="EMBL" id="KAF5190605.1"/>
    </source>
</evidence>
<keyword evidence="3 10" id="KW-0813">Transport</keyword>
<evidence type="ECO:0000256" key="10">
    <source>
        <dbReference type="RuleBase" id="RU368065"/>
    </source>
</evidence>
<keyword evidence="6 10" id="KW-1133">Transmembrane helix</keyword>
<evidence type="ECO:0000256" key="5">
    <source>
        <dbReference type="ARBA" id="ARBA00022824"/>
    </source>
</evidence>
<reference evidence="11 12" key="1">
    <citation type="submission" date="2020-06" db="EMBL/GenBank/DDBJ databases">
        <title>Transcriptomic and genomic resources for Thalictrum thalictroides and T. hernandezii: Facilitating candidate gene discovery in an emerging model plant lineage.</title>
        <authorList>
            <person name="Arias T."/>
            <person name="Riano-Pachon D.M."/>
            <person name="Di Stilio V.S."/>
        </authorList>
    </citation>
    <scope>NUCLEOTIDE SEQUENCE [LARGE SCALE GENOMIC DNA]</scope>
    <source>
        <strain evidence="12">cv. WT478/WT964</strain>
        <tissue evidence="11">Leaves</tissue>
    </source>
</reference>
<dbReference type="PANTHER" id="PTHR14467:SF0">
    <property type="entry name" value="PROTEIN ARV1"/>
    <property type="match status" value="1"/>
</dbReference>
<evidence type="ECO:0000256" key="8">
    <source>
        <dbReference type="ARBA" id="ARBA00023098"/>
    </source>
</evidence>
<gene>
    <name evidence="11" type="ORF">FRX31_019808</name>
</gene>
<dbReference type="GO" id="GO:0097036">
    <property type="term" value="P:regulation of plasma membrane sterol distribution"/>
    <property type="evidence" value="ECO:0007669"/>
    <property type="project" value="UniProtKB-UniRule"/>
</dbReference>
<comment type="caution">
    <text evidence="10">Lacks conserved residue(s) required for the propagation of feature annotation.</text>
</comment>
<name>A0A7J6W2S5_THATH</name>
<keyword evidence="10" id="KW-0746">Sphingolipid metabolism</keyword>
<dbReference type="Pfam" id="PF04161">
    <property type="entry name" value="Arv1"/>
    <property type="match status" value="1"/>
</dbReference>
<comment type="subcellular location">
    <subcellularLocation>
        <location evidence="1 10">Endoplasmic reticulum membrane</location>
        <topology evidence="1 10">Multi-pass membrane protein</topology>
    </subcellularLocation>
</comment>
<evidence type="ECO:0000313" key="12">
    <source>
        <dbReference type="Proteomes" id="UP000554482"/>
    </source>
</evidence>
<keyword evidence="12" id="KW-1185">Reference proteome</keyword>
<accession>A0A7J6W2S5</accession>
<proteinExistence type="inferred from homology"/>
<dbReference type="GO" id="GO:0006665">
    <property type="term" value="P:sphingolipid metabolic process"/>
    <property type="evidence" value="ECO:0007669"/>
    <property type="project" value="UniProtKB-UniRule"/>
</dbReference>
<dbReference type="InterPro" id="IPR007290">
    <property type="entry name" value="Arv1"/>
</dbReference>
<dbReference type="AlphaFoldDB" id="A0A7J6W2S5"/>
<dbReference type="GO" id="GO:0032366">
    <property type="term" value="P:intracellular sterol transport"/>
    <property type="evidence" value="ECO:0007669"/>
    <property type="project" value="UniProtKB-UniRule"/>
</dbReference>
<dbReference type="OrthoDB" id="2192830at2759"/>
<keyword evidence="4 10" id="KW-0812">Transmembrane</keyword>